<accession>A0A506U4Z9</accession>
<dbReference type="Pfam" id="PF03692">
    <property type="entry name" value="CxxCxxCC"/>
    <property type="match status" value="1"/>
</dbReference>
<name>A0A506U4Z9_9HYPH</name>
<dbReference type="OrthoDB" id="9786855at2"/>
<sequence length="156" mass="18108">MTNKDLPFWQEKRLEEMSNAEWESLCDGCGLCCLNKLEDWDTGEVAYTSVRCMLLDGESCRCSDYENRQATVPECIQLDMDALKEISWLPPTCAYRLVDEGHDLYWWHYLVSGDRETVHQAGVSARGRTVSEMDVPAEEFENYVVDWPMHVGEDRR</sequence>
<dbReference type="NCBIfam" id="NF003501">
    <property type="entry name" value="PRK05170.1-5"/>
    <property type="match status" value="1"/>
</dbReference>
<evidence type="ECO:0000256" key="1">
    <source>
        <dbReference type="HAMAP-Rule" id="MF_00676"/>
    </source>
</evidence>
<dbReference type="HAMAP" id="MF_00676">
    <property type="entry name" value="UPF0260"/>
    <property type="match status" value="1"/>
</dbReference>
<proteinExistence type="inferred from homology"/>
<dbReference type="AlphaFoldDB" id="A0A506U4Z9"/>
<dbReference type="PIRSF" id="PIRSF006173">
    <property type="entry name" value="UCP006173"/>
    <property type="match status" value="1"/>
</dbReference>
<organism evidence="2 3">
    <name type="scientific">Martelella alba</name>
    <dbReference type="NCBI Taxonomy" id="2590451"/>
    <lineage>
        <taxon>Bacteria</taxon>
        <taxon>Pseudomonadati</taxon>
        <taxon>Pseudomonadota</taxon>
        <taxon>Alphaproteobacteria</taxon>
        <taxon>Hyphomicrobiales</taxon>
        <taxon>Aurantimonadaceae</taxon>
        <taxon>Martelella</taxon>
    </lineage>
</organism>
<dbReference type="RefSeq" id="WP_141149649.1">
    <property type="nucleotide sequence ID" value="NZ_VHLG01000009.1"/>
</dbReference>
<dbReference type="Proteomes" id="UP000318801">
    <property type="component" value="Unassembled WGS sequence"/>
</dbReference>
<dbReference type="NCBIfam" id="NF003507">
    <property type="entry name" value="PRK05170.2-5"/>
    <property type="match status" value="1"/>
</dbReference>
<comment type="caution">
    <text evidence="2">The sequence shown here is derived from an EMBL/GenBank/DDBJ whole genome shotgun (WGS) entry which is preliminary data.</text>
</comment>
<dbReference type="InterPro" id="IPR005358">
    <property type="entry name" value="Puta_zinc/iron-chelating_dom"/>
</dbReference>
<protein>
    <recommendedName>
        <fullName evidence="1">UPF0260 protein FJU08_14050</fullName>
    </recommendedName>
</protein>
<reference evidence="2 3" key="1">
    <citation type="submission" date="2019-06" db="EMBL/GenBank/DDBJ databases">
        <authorList>
            <person name="Li M."/>
        </authorList>
    </citation>
    <scope>NUCLEOTIDE SEQUENCE [LARGE SCALE GENOMIC DNA]</scope>
    <source>
        <strain evidence="2 3">BGMRC2036</strain>
    </source>
</reference>
<comment type="similarity">
    <text evidence="1">Belongs to the UPF0260 family.</text>
</comment>
<dbReference type="EMBL" id="VHLG01000009">
    <property type="protein sequence ID" value="TPW29453.1"/>
    <property type="molecule type" value="Genomic_DNA"/>
</dbReference>
<dbReference type="PANTHER" id="PTHR37421">
    <property type="entry name" value="UPF0260 PROTEIN YCGN"/>
    <property type="match status" value="1"/>
</dbReference>
<dbReference type="InterPro" id="IPR008228">
    <property type="entry name" value="UCP006173"/>
</dbReference>
<evidence type="ECO:0000313" key="2">
    <source>
        <dbReference type="EMBL" id="TPW29453.1"/>
    </source>
</evidence>
<evidence type="ECO:0000313" key="3">
    <source>
        <dbReference type="Proteomes" id="UP000318801"/>
    </source>
</evidence>
<dbReference type="PANTHER" id="PTHR37421:SF1">
    <property type="entry name" value="UPF0260 PROTEIN YCGN"/>
    <property type="match status" value="1"/>
</dbReference>
<keyword evidence="3" id="KW-1185">Reference proteome</keyword>
<gene>
    <name evidence="2" type="ORF">FJU08_14050</name>
</gene>